<name>A0A2H9T1T6_9BACT</name>
<evidence type="ECO:0000256" key="1">
    <source>
        <dbReference type="SAM" id="Phobius"/>
    </source>
</evidence>
<keyword evidence="1" id="KW-0812">Transmembrane</keyword>
<dbReference type="Proteomes" id="UP000236946">
    <property type="component" value="Unassembled WGS sequence"/>
</dbReference>
<evidence type="ECO:0000313" key="3">
    <source>
        <dbReference type="Proteomes" id="UP000236946"/>
    </source>
</evidence>
<organism evidence="2 3">
    <name type="scientific">Candidatus Staskawiczbacteria bacterium CG10_big_fil_rev_8_21_14_0_10_38_10</name>
    <dbReference type="NCBI Taxonomy" id="1974891"/>
    <lineage>
        <taxon>Bacteria</taxon>
        <taxon>Candidatus Staskawicziibacteriota</taxon>
    </lineage>
</organism>
<accession>A0A2H9T1T6</accession>
<feature type="non-terminal residue" evidence="2">
    <location>
        <position position="82"/>
    </location>
</feature>
<gene>
    <name evidence="2" type="ORF">COU98_00705</name>
</gene>
<dbReference type="EMBL" id="PFEN01000013">
    <property type="protein sequence ID" value="PJE69682.1"/>
    <property type="molecule type" value="Genomic_DNA"/>
</dbReference>
<dbReference type="AlphaFoldDB" id="A0A2H9T1T6"/>
<feature type="transmembrane region" description="Helical" evidence="1">
    <location>
        <begin position="14"/>
        <end position="36"/>
    </location>
</feature>
<reference evidence="3" key="1">
    <citation type="submission" date="2017-09" db="EMBL/GenBank/DDBJ databases">
        <title>Depth-based differentiation of microbial function through sediment-hosted aquifers and enrichment of novel symbionts in the deep terrestrial subsurface.</title>
        <authorList>
            <person name="Probst A.J."/>
            <person name="Ladd B."/>
            <person name="Jarett J.K."/>
            <person name="Geller-Mcgrath D.E."/>
            <person name="Sieber C.M.K."/>
            <person name="Emerson J.B."/>
            <person name="Anantharaman K."/>
            <person name="Thomas B.C."/>
            <person name="Malmstrom R."/>
            <person name="Stieglmeier M."/>
            <person name="Klingl A."/>
            <person name="Woyke T."/>
            <person name="Ryan C.M."/>
            <person name="Banfield J.F."/>
        </authorList>
    </citation>
    <scope>NUCLEOTIDE SEQUENCE [LARGE SCALE GENOMIC DNA]</scope>
</reference>
<keyword evidence="1" id="KW-0472">Membrane</keyword>
<comment type="caution">
    <text evidence="2">The sequence shown here is derived from an EMBL/GenBank/DDBJ whole genome shotgun (WGS) entry which is preliminary data.</text>
</comment>
<evidence type="ECO:0000313" key="2">
    <source>
        <dbReference type="EMBL" id="PJE69682.1"/>
    </source>
</evidence>
<sequence>MAIVFISPKKRQKIIILTIVGSVSAILLIIALLVFLMKPKTIPVEQAFHAPKISINFELLDSEKIKALQAFEEIKREFIYEG</sequence>
<proteinExistence type="predicted"/>
<protein>
    <submittedName>
        <fullName evidence="2">Uncharacterized protein</fullName>
    </submittedName>
</protein>
<keyword evidence="1" id="KW-1133">Transmembrane helix</keyword>